<feature type="compositionally biased region" description="Basic and acidic residues" evidence="1">
    <location>
        <begin position="1"/>
        <end position="16"/>
    </location>
</feature>
<dbReference type="Gramene" id="MELO3C031744.2.1">
    <property type="protein sequence ID" value="MELO3C031744.2.1"/>
    <property type="gene ID" value="MELO3C031744.2"/>
</dbReference>
<reference evidence="2" key="1">
    <citation type="submission" date="2023-03" db="UniProtKB">
        <authorList>
            <consortium name="EnsemblPlants"/>
        </authorList>
    </citation>
    <scope>IDENTIFICATION</scope>
</reference>
<protein>
    <submittedName>
        <fullName evidence="2">Uncharacterized protein</fullName>
    </submittedName>
</protein>
<organism evidence="2">
    <name type="scientific">Cucumis melo</name>
    <name type="common">Muskmelon</name>
    <dbReference type="NCBI Taxonomy" id="3656"/>
    <lineage>
        <taxon>Eukaryota</taxon>
        <taxon>Viridiplantae</taxon>
        <taxon>Streptophyta</taxon>
        <taxon>Embryophyta</taxon>
        <taxon>Tracheophyta</taxon>
        <taxon>Spermatophyta</taxon>
        <taxon>Magnoliopsida</taxon>
        <taxon>eudicotyledons</taxon>
        <taxon>Gunneridae</taxon>
        <taxon>Pentapetalae</taxon>
        <taxon>rosids</taxon>
        <taxon>fabids</taxon>
        <taxon>Cucurbitales</taxon>
        <taxon>Cucurbitaceae</taxon>
        <taxon>Benincaseae</taxon>
        <taxon>Cucumis</taxon>
    </lineage>
</organism>
<dbReference type="AlphaFoldDB" id="A0A9I9ECR0"/>
<evidence type="ECO:0000256" key="1">
    <source>
        <dbReference type="SAM" id="MobiDB-lite"/>
    </source>
</evidence>
<name>A0A9I9ECR0_CUCME</name>
<feature type="region of interest" description="Disordered" evidence="1">
    <location>
        <begin position="1"/>
        <end position="20"/>
    </location>
</feature>
<proteinExistence type="predicted"/>
<sequence>MPERDKPETRIGEPRTKMRRLLRRADCQVMPTPSL</sequence>
<accession>A0A9I9ECR0</accession>
<evidence type="ECO:0000313" key="2">
    <source>
        <dbReference type="EnsemblPlants" id="MELO3C031744.2.1"/>
    </source>
</evidence>
<dbReference type="EnsemblPlants" id="MELO3C031744.2.1">
    <property type="protein sequence ID" value="MELO3C031744.2.1"/>
    <property type="gene ID" value="MELO3C031744.2"/>
</dbReference>